<dbReference type="EMBL" id="PQGD01000004">
    <property type="protein sequence ID" value="POP49790.1"/>
    <property type="molecule type" value="Genomic_DNA"/>
</dbReference>
<evidence type="ECO:0000256" key="5">
    <source>
        <dbReference type="ARBA" id="ARBA00023136"/>
    </source>
</evidence>
<evidence type="ECO:0000313" key="8">
    <source>
        <dbReference type="Proteomes" id="UP000237073"/>
    </source>
</evidence>
<dbReference type="OrthoDB" id="7059546at2"/>
<keyword evidence="3" id="KW-0812">Transmembrane</keyword>
<evidence type="ECO:0000256" key="1">
    <source>
        <dbReference type="ARBA" id="ARBA00004167"/>
    </source>
</evidence>
<dbReference type="GO" id="GO:0016020">
    <property type="term" value="C:membrane"/>
    <property type="evidence" value="ECO:0007669"/>
    <property type="project" value="UniProtKB-SubCell"/>
</dbReference>
<evidence type="ECO:0000313" key="6">
    <source>
        <dbReference type="EMBL" id="POP46320.1"/>
    </source>
</evidence>
<keyword evidence="8" id="KW-1185">Reference proteome</keyword>
<comment type="subcellular location">
    <subcellularLocation>
        <location evidence="1">Membrane</location>
        <topology evidence="1">Single-pass membrane protein</topology>
    </subcellularLocation>
</comment>
<dbReference type="GO" id="GO:0015628">
    <property type="term" value="P:protein secretion by the type II secretion system"/>
    <property type="evidence" value="ECO:0007669"/>
    <property type="project" value="TreeGrafter"/>
</dbReference>
<evidence type="ECO:0000256" key="2">
    <source>
        <dbReference type="ARBA" id="ARBA00022481"/>
    </source>
</evidence>
<dbReference type="NCBIfam" id="NF007848">
    <property type="entry name" value="PRK10557.1"/>
    <property type="match status" value="1"/>
</dbReference>
<keyword evidence="5" id="KW-0472">Membrane</keyword>
<proteinExistence type="predicted"/>
<evidence type="ECO:0000256" key="4">
    <source>
        <dbReference type="ARBA" id="ARBA00022989"/>
    </source>
</evidence>
<keyword evidence="2" id="KW-0488">Methylation</keyword>
<evidence type="ECO:0000313" key="7">
    <source>
        <dbReference type="EMBL" id="POP49790.1"/>
    </source>
</evidence>
<evidence type="ECO:0000313" key="9">
    <source>
        <dbReference type="Proteomes" id="UP000247005"/>
    </source>
</evidence>
<dbReference type="InterPro" id="IPR016419">
    <property type="entry name" value="Prepilin_Pept-dep_B_prd"/>
</dbReference>
<dbReference type="PROSITE" id="PS00409">
    <property type="entry name" value="PROKAR_NTER_METHYL"/>
    <property type="match status" value="1"/>
</dbReference>
<comment type="caution">
    <text evidence="7">The sequence shown here is derived from an EMBL/GenBank/DDBJ whole genome shotgun (WGS) entry which is preliminary data.</text>
</comment>
<dbReference type="Proteomes" id="UP000247005">
    <property type="component" value="Unassembled WGS sequence"/>
</dbReference>
<reference evidence="8 9" key="1">
    <citation type="submission" date="2018-01" db="EMBL/GenBank/DDBJ databases">
        <title>Superficieibacter electus gen. nov., sp. nov., an extended-spectrum beta-lactamase possessing member of the Enterobacteriaceae family, isolated from intensive care unit surfaces.</title>
        <authorList>
            <person name="Potter R.F."/>
            <person name="D'Souza A.W."/>
        </authorList>
    </citation>
    <scope>NUCLEOTIDE SEQUENCE [LARGE SCALE GENOMIC DNA]</scope>
    <source>
        <strain evidence="7 9">BP-1</strain>
        <strain evidence="6 8">BP-2</strain>
    </source>
</reference>
<organism evidence="7 9">
    <name type="scientific">Superficieibacter electus</name>
    <dbReference type="NCBI Taxonomy" id="2022662"/>
    <lineage>
        <taxon>Bacteria</taxon>
        <taxon>Pseudomonadati</taxon>
        <taxon>Pseudomonadota</taxon>
        <taxon>Gammaproteobacteria</taxon>
        <taxon>Enterobacterales</taxon>
        <taxon>Enterobacteriaceae</taxon>
        <taxon>Superficieibacter</taxon>
    </lineage>
</organism>
<dbReference type="InterPro" id="IPR012902">
    <property type="entry name" value="N_methyl_site"/>
</dbReference>
<dbReference type="InterPro" id="IPR051621">
    <property type="entry name" value="T2SS_protein_J"/>
</dbReference>
<dbReference type="PANTHER" id="PTHR39583">
    <property type="entry name" value="TYPE II SECRETION SYSTEM PROTEIN J-RELATED"/>
    <property type="match status" value="1"/>
</dbReference>
<sequence length="187" mass="20669">MPVTQRGFSLPETLIAMAISSLLLLGASRFLPGLQRAALQQTRHQALDDELWQRVYTVAKHLQRAGYCRGKCAGEPLIINPQSNCVLVKWDANSNGKWDDTTPVSSDSTGFRLQNGILETLRGAASCHDKSWDKMTDPQMMRVTRFDVVRDNSAGFAPELTITLAAESISRPPQRSTAVYSITGYNL</sequence>
<keyword evidence="4" id="KW-1133">Transmembrane helix</keyword>
<protein>
    <submittedName>
        <fullName evidence="7">Prepilin-type cleavage/methylation domain-containing protein</fullName>
    </submittedName>
</protein>
<dbReference type="NCBIfam" id="TIGR02532">
    <property type="entry name" value="IV_pilin_GFxxxE"/>
    <property type="match status" value="1"/>
</dbReference>
<dbReference type="AlphaFoldDB" id="A0A2P5GTB1"/>
<dbReference type="PIRSF" id="PIRSF004525">
    <property type="entry name" value="Pilin_peptidase-dep_B_prd"/>
    <property type="match status" value="1"/>
</dbReference>
<dbReference type="PANTHER" id="PTHR39583:SF3">
    <property type="entry name" value="PREPILIN PEPTIDASE-DEPENDENT PROTEIN B"/>
    <property type="match status" value="1"/>
</dbReference>
<dbReference type="RefSeq" id="WP_103675187.1">
    <property type="nucleotide sequence ID" value="NZ_PQGD01000004.1"/>
</dbReference>
<dbReference type="Proteomes" id="UP000237073">
    <property type="component" value="Unassembled WGS sequence"/>
</dbReference>
<evidence type="ECO:0000256" key="3">
    <source>
        <dbReference type="ARBA" id="ARBA00022692"/>
    </source>
</evidence>
<dbReference type="Pfam" id="PF07963">
    <property type="entry name" value="N_methyl"/>
    <property type="match status" value="1"/>
</dbReference>
<name>A0A2P5GTB1_9ENTR</name>
<dbReference type="EMBL" id="PQGE01000004">
    <property type="protein sequence ID" value="POP46320.1"/>
    <property type="molecule type" value="Genomic_DNA"/>
</dbReference>
<gene>
    <name evidence="7" type="ORF">CHU32_06070</name>
    <name evidence="6" type="ORF">CHU33_06055</name>
</gene>
<accession>A0A2P5GTB1</accession>